<reference evidence="9 10" key="1">
    <citation type="submission" date="2019-11" db="EMBL/GenBank/DDBJ databases">
        <title>Acidiferrimicrobium australis gen. nov., sp. nov., an acidophilic and obligately heterotrophic, member of the Actinobacteria that catalyses dissimilatory oxido- reduction of iron isolated from metal-rich acidic water in Chile.</title>
        <authorList>
            <person name="Gonzalez D."/>
            <person name="Huber K."/>
            <person name="Hedrich S."/>
            <person name="Rojas-Villalobos C."/>
            <person name="Quatrini R."/>
            <person name="Dinamarca M.A."/>
            <person name="Schwarz A."/>
            <person name="Canales C."/>
            <person name="Nancucheo I."/>
        </authorList>
    </citation>
    <scope>NUCLEOTIDE SEQUENCE [LARGE SCALE GENOMIC DNA]</scope>
    <source>
        <strain evidence="9 10">USS-CCA1</strain>
    </source>
</reference>
<evidence type="ECO:0000256" key="4">
    <source>
        <dbReference type="ARBA" id="ARBA00022692"/>
    </source>
</evidence>
<evidence type="ECO:0000256" key="7">
    <source>
        <dbReference type="SAM" id="Phobius"/>
    </source>
</evidence>
<evidence type="ECO:0000259" key="8">
    <source>
        <dbReference type="Pfam" id="PF09335"/>
    </source>
</evidence>
<dbReference type="InterPro" id="IPR051311">
    <property type="entry name" value="DedA_domain"/>
</dbReference>
<organism evidence="9 10">
    <name type="scientific">Acidiferrimicrobium australe</name>
    <dbReference type="NCBI Taxonomy" id="2664430"/>
    <lineage>
        <taxon>Bacteria</taxon>
        <taxon>Bacillati</taxon>
        <taxon>Actinomycetota</taxon>
        <taxon>Acidimicrobiia</taxon>
        <taxon>Acidimicrobiales</taxon>
        <taxon>Acidimicrobiaceae</taxon>
        <taxon>Acidiferrimicrobium</taxon>
    </lineage>
</organism>
<dbReference type="PANTHER" id="PTHR42709:SF6">
    <property type="entry name" value="UNDECAPRENYL PHOSPHATE TRANSPORTER A"/>
    <property type="match status" value="1"/>
</dbReference>
<dbReference type="EMBL" id="WJHE01001143">
    <property type="protein sequence ID" value="MST34674.1"/>
    <property type="molecule type" value="Genomic_DNA"/>
</dbReference>
<dbReference type="Pfam" id="PF09335">
    <property type="entry name" value="VTT_dom"/>
    <property type="match status" value="1"/>
</dbReference>
<feature type="transmembrane region" description="Helical" evidence="7">
    <location>
        <begin position="6"/>
        <end position="32"/>
    </location>
</feature>
<comment type="similarity">
    <text evidence="2">Belongs to the DedA family.</text>
</comment>
<dbReference type="InterPro" id="IPR032816">
    <property type="entry name" value="VTT_dom"/>
</dbReference>
<accession>A0ABW9QYZ7</accession>
<feature type="non-terminal residue" evidence="9">
    <location>
        <position position="1"/>
    </location>
</feature>
<feature type="transmembrane region" description="Helical" evidence="7">
    <location>
        <begin position="39"/>
        <end position="62"/>
    </location>
</feature>
<sequence>QYGYAAVFVLVGAESLGVPLPGETILIAAAIYAGSTHRLSVWLIFAVAAAAAILGDNIGFWIGDRGGYRLLHRYGRYIRVKDKEIKVGRLVFDRHGGKVVFFGRFVSLLRTYAAFLAGTLKMRWRRFLPYNAAGGIVWAALYSFVPYAVGNAIKHTSHTIAIVLGIAAVVVIVAAIFLVRRKAAQLEAAAEAAYPGPLPDR</sequence>
<evidence type="ECO:0000256" key="2">
    <source>
        <dbReference type="ARBA" id="ARBA00010792"/>
    </source>
</evidence>
<evidence type="ECO:0000256" key="5">
    <source>
        <dbReference type="ARBA" id="ARBA00022989"/>
    </source>
</evidence>
<keyword evidence="6 7" id="KW-0472">Membrane</keyword>
<keyword evidence="5 7" id="KW-1133">Transmembrane helix</keyword>
<feature type="transmembrane region" description="Helical" evidence="7">
    <location>
        <begin position="160"/>
        <end position="179"/>
    </location>
</feature>
<feature type="transmembrane region" description="Helical" evidence="7">
    <location>
        <begin position="127"/>
        <end position="148"/>
    </location>
</feature>
<name>A0ABW9QYZ7_9ACTN</name>
<proteinExistence type="inferred from homology"/>
<evidence type="ECO:0000256" key="6">
    <source>
        <dbReference type="ARBA" id="ARBA00023136"/>
    </source>
</evidence>
<dbReference type="PANTHER" id="PTHR42709">
    <property type="entry name" value="ALKALINE PHOSPHATASE LIKE PROTEIN"/>
    <property type="match status" value="1"/>
</dbReference>
<evidence type="ECO:0000313" key="10">
    <source>
        <dbReference type="Proteomes" id="UP000437736"/>
    </source>
</evidence>
<keyword evidence="10" id="KW-1185">Reference proteome</keyword>
<protein>
    <submittedName>
        <fullName evidence="9">DedA family protein</fullName>
    </submittedName>
</protein>
<gene>
    <name evidence="9" type="ORF">GHK86_18335</name>
</gene>
<evidence type="ECO:0000313" key="9">
    <source>
        <dbReference type="EMBL" id="MST34674.1"/>
    </source>
</evidence>
<feature type="domain" description="VTT" evidence="8">
    <location>
        <begin position="20"/>
        <end position="145"/>
    </location>
</feature>
<keyword evidence="3" id="KW-1003">Cell membrane</keyword>
<dbReference type="Proteomes" id="UP000437736">
    <property type="component" value="Unassembled WGS sequence"/>
</dbReference>
<evidence type="ECO:0000256" key="1">
    <source>
        <dbReference type="ARBA" id="ARBA00004651"/>
    </source>
</evidence>
<keyword evidence="4 7" id="KW-0812">Transmembrane</keyword>
<comment type="subcellular location">
    <subcellularLocation>
        <location evidence="1">Cell membrane</location>
        <topology evidence="1">Multi-pass membrane protein</topology>
    </subcellularLocation>
</comment>
<comment type="caution">
    <text evidence="9">The sequence shown here is derived from an EMBL/GenBank/DDBJ whole genome shotgun (WGS) entry which is preliminary data.</text>
</comment>
<evidence type="ECO:0000256" key="3">
    <source>
        <dbReference type="ARBA" id="ARBA00022475"/>
    </source>
</evidence>